<dbReference type="GO" id="GO:0046872">
    <property type="term" value="F:metal ion binding"/>
    <property type="evidence" value="ECO:0007669"/>
    <property type="project" value="UniProtKB-KW"/>
</dbReference>
<keyword evidence="3" id="KW-0812">Transmembrane</keyword>
<feature type="domain" description="Calcineurin-like phosphoesterase" evidence="4">
    <location>
        <begin position="55"/>
        <end position="217"/>
    </location>
</feature>
<organism evidence="5 6">
    <name type="scientific">Romeriopsis navalis LEGE 11480</name>
    <dbReference type="NCBI Taxonomy" id="2777977"/>
    <lineage>
        <taxon>Bacteria</taxon>
        <taxon>Bacillati</taxon>
        <taxon>Cyanobacteriota</taxon>
        <taxon>Cyanophyceae</taxon>
        <taxon>Leptolyngbyales</taxon>
        <taxon>Leptolyngbyaceae</taxon>
        <taxon>Romeriopsis</taxon>
        <taxon>Romeriopsis navalis</taxon>
    </lineage>
</organism>
<gene>
    <name evidence="5" type="ORF">IQ266_19675</name>
</gene>
<keyword evidence="6" id="KW-1185">Reference proteome</keyword>
<evidence type="ECO:0000259" key="4">
    <source>
        <dbReference type="Pfam" id="PF00149"/>
    </source>
</evidence>
<dbReference type="PANTHER" id="PTHR31302">
    <property type="entry name" value="TRANSMEMBRANE PROTEIN WITH METALLOPHOSPHOESTERASE DOMAIN-RELATED"/>
    <property type="match status" value="1"/>
</dbReference>
<comment type="caution">
    <text evidence="5">The sequence shown here is derived from an EMBL/GenBank/DDBJ whole genome shotgun (WGS) entry which is preliminary data.</text>
</comment>
<keyword evidence="3" id="KW-0472">Membrane</keyword>
<dbReference type="SUPFAM" id="SSF56300">
    <property type="entry name" value="Metallo-dependent phosphatases"/>
    <property type="match status" value="1"/>
</dbReference>
<dbReference type="GO" id="GO:0009245">
    <property type="term" value="P:lipid A biosynthetic process"/>
    <property type="evidence" value="ECO:0007669"/>
    <property type="project" value="TreeGrafter"/>
</dbReference>
<dbReference type="EMBL" id="JADEXQ010000082">
    <property type="protein sequence ID" value="MBE9031960.1"/>
    <property type="molecule type" value="Genomic_DNA"/>
</dbReference>
<dbReference type="Gene3D" id="3.60.21.10">
    <property type="match status" value="1"/>
</dbReference>
<evidence type="ECO:0000313" key="5">
    <source>
        <dbReference type="EMBL" id="MBE9031960.1"/>
    </source>
</evidence>
<dbReference type="GO" id="GO:0008758">
    <property type="term" value="F:UDP-2,3-diacylglucosamine hydrolase activity"/>
    <property type="evidence" value="ECO:0007669"/>
    <property type="project" value="TreeGrafter"/>
</dbReference>
<dbReference type="CDD" id="cd07385">
    <property type="entry name" value="MPP_YkuE_C"/>
    <property type="match status" value="1"/>
</dbReference>
<dbReference type="Proteomes" id="UP000625316">
    <property type="component" value="Unassembled WGS sequence"/>
</dbReference>
<dbReference type="InterPro" id="IPR051158">
    <property type="entry name" value="Metallophosphoesterase_sf"/>
</dbReference>
<reference evidence="5" key="1">
    <citation type="submission" date="2020-10" db="EMBL/GenBank/DDBJ databases">
        <authorList>
            <person name="Castelo-Branco R."/>
            <person name="Eusebio N."/>
            <person name="Adriana R."/>
            <person name="Vieira A."/>
            <person name="Brugerolle De Fraissinette N."/>
            <person name="Rezende De Castro R."/>
            <person name="Schneider M.P."/>
            <person name="Vasconcelos V."/>
            <person name="Leao P.N."/>
        </authorList>
    </citation>
    <scope>NUCLEOTIDE SEQUENCE</scope>
    <source>
        <strain evidence="5">LEGE 11480</strain>
    </source>
</reference>
<evidence type="ECO:0000256" key="3">
    <source>
        <dbReference type="SAM" id="Phobius"/>
    </source>
</evidence>
<dbReference type="AlphaFoldDB" id="A0A928VSX9"/>
<dbReference type="Pfam" id="PF00149">
    <property type="entry name" value="Metallophos"/>
    <property type="match status" value="1"/>
</dbReference>
<dbReference type="GO" id="GO:0016020">
    <property type="term" value="C:membrane"/>
    <property type="evidence" value="ECO:0007669"/>
    <property type="project" value="GOC"/>
</dbReference>
<name>A0A928VSX9_9CYAN</name>
<keyword evidence="3" id="KW-1133">Transmembrane helix</keyword>
<sequence>MQKNHRLHQAWRFLCLSLIALSGMFYMGFVEPNWIDVHPLSLTLARLDPAFEGYKIVQITDLHADKWMTADRLSKIVQIVNQQTPDLVAITGDYVTKGDETYVPNLTVLDQLNPNDLTVGVLGNHDYYGNPPELHRTLLESNVLLMRNRIGEIRRGDATLLIAGLGDAMMNDANLPYVMDRMPPTGAAILLAHEPDFADETAATHRFDLQLSGHSHGGQIKLPFVGVRRITPKMAKKYPNGLYKIDDLWQYTSRGIGLARHVKVRLNCRPEVTVFTLHASAA</sequence>
<accession>A0A928VSX9</accession>
<keyword evidence="1" id="KW-0479">Metal-binding</keyword>
<evidence type="ECO:0000256" key="1">
    <source>
        <dbReference type="ARBA" id="ARBA00022723"/>
    </source>
</evidence>
<dbReference type="InterPro" id="IPR004843">
    <property type="entry name" value="Calcineurin-like_PHP"/>
</dbReference>
<evidence type="ECO:0000256" key="2">
    <source>
        <dbReference type="ARBA" id="ARBA00022801"/>
    </source>
</evidence>
<proteinExistence type="predicted"/>
<feature type="transmembrane region" description="Helical" evidence="3">
    <location>
        <begin position="12"/>
        <end position="29"/>
    </location>
</feature>
<dbReference type="InterPro" id="IPR029052">
    <property type="entry name" value="Metallo-depent_PP-like"/>
</dbReference>
<dbReference type="PANTHER" id="PTHR31302:SF31">
    <property type="entry name" value="PHOSPHODIESTERASE YAEI"/>
    <property type="match status" value="1"/>
</dbReference>
<dbReference type="RefSeq" id="WP_264326784.1">
    <property type="nucleotide sequence ID" value="NZ_JADEXQ010000082.1"/>
</dbReference>
<keyword evidence="2" id="KW-0378">Hydrolase</keyword>
<protein>
    <submittedName>
        <fullName evidence="5">Metallophosphoesterase</fullName>
    </submittedName>
</protein>
<evidence type="ECO:0000313" key="6">
    <source>
        <dbReference type="Proteomes" id="UP000625316"/>
    </source>
</evidence>